<dbReference type="EMBL" id="FPBF01000012">
    <property type="protein sequence ID" value="SFU20288.1"/>
    <property type="molecule type" value="Genomic_DNA"/>
</dbReference>
<proteinExistence type="predicted"/>
<gene>
    <name evidence="1" type="ORF">SAMN04489724_0287</name>
</gene>
<sequence length="198" mass="22960">MVHVFVKANFKVLIAGNIYELKRQTTHSFNGKLGGLPVYYECDFDKEIAVQDLQARLLEQHYPLDLVFTDFSQPEISQYSNDLSVSEMKEIVESDLTCYFHLLKCVYPLMNSEYGHLYHLTGDKVSYEINDLARMSNMISYSIYDLLSKEYGDLEVNFRDFNQTMFESLQVGNEWDTEALSDSDALINFLEKNSSPKH</sequence>
<accession>A0A1I7E8K9</accession>
<evidence type="ECO:0000313" key="1">
    <source>
        <dbReference type="EMBL" id="SFU20288.1"/>
    </source>
</evidence>
<dbReference type="SUPFAM" id="SSF51735">
    <property type="entry name" value="NAD(P)-binding Rossmann-fold domains"/>
    <property type="match status" value="1"/>
</dbReference>
<name>A0A1I7E8K9_9BACT</name>
<reference evidence="2" key="1">
    <citation type="submission" date="2016-10" db="EMBL/GenBank/DDBJ databases">
        <authorList>
            <person name="Varghese N."/>
            <person name="Submissions S."/>
        </authorList>
    </citation>
    <scope>NUCLEOTIDE SEQUENCE [LARGE SCALE GENOMIC DNA]</scope>
    <source>
        <strain evidence="2">DSM 23445</strain>
    </source>
</reference>
<dbReference type="AlphaFoldDB" id="A0A1I7E8K9"/>
<dbReference type="InterPro" id="IPR036291">
    <property type="entry name" value="NAD(P)-bd_dom_sf"/>
</dbReference>
<keyword evidence="2" id="KW-1185">Reference proteome</keyword>
<organism evidence="1 2">
    <name type="scientific">Algoriphagus locisalis</name>
    <dbReference type="NCBI Taxonomy" id="305507"/>
    <lineage>
        <taxon>Bacteria</taxon>
        <taxon>Pseudomonadati</taxon>
        <taxon>Bacteroidota</taxon>
        <taxon>Cytophagia</taxon>
        <taxon>Cytophagales</taxon>
        <taxon>Cyclobacteriaceae</taxon>
        <taxon>Algoriphagus</taxon>
    </lineage>
</organism>
<protein>
    <submittedName>
        <fullName evidence="1">Uncharacterized protein</fullName>
    </submittedName>
</protein>
<dbReference type="Proteomes" id="UP000199673">
    <property type="component" value="Unassembled WGS sequence"/>
</dbReference>
<evidence type="ECO:0000313" key="2">
    <source>
        <dbReference type="Proteomes" id="UP000199673"/>
    </source>
</evidence>